<dbReference type="EMBL" id="JAUSTZ010000009">
    <property type="protein sequence ID" value="MDQ0227485.1"/>
    <property type="molecule type" value="Genomic_DNA"/>
</dbReference>
<reference evidence="2 3" key="1">
    <citation type="submission" date="2023-07" db="EMBL/GenBank/DDBJ databases">
        <title>Genomic Encyclopedia of Type Strains, Phase IV (KMG-IV): sequencing the most valuable type-strain genomes for metagenomic binning, comparative biology and taxonomic classification.</title>
        <authorList>
            <person name="Goeker M."/>
        </authorList>
    </citation>
    <scope>NUCLEOTIDE SEQUENCE [LARGE SCALE GENOMIC DNA]</scope>
    <source>
        <strain evidence="2 3">DSM 17723</strain>
    </source>
</reference>
<name>A0ABT9Z5F4_9BACI</name>
<proteinExistence type="predicted"/>
<dbReference type="Proteomes" id="UP001232245">
    <property type="component" value="Unassembled WGS sequence"/>
</dbReference>
<keyword evidence="1" id="KW-0472">Membrane</keyword>
<evidence type="ECO:0008006" key="4">
    <source>
        <dbReference type="Google" id="ProtNLM"/>
    </source>
</evidence>
<dbReference type="RefSeq" id="WP_174881454.1">
    <property type="nucleotide sequence ID" value="NZ_CADEPK010000358.1"/>
</dbReference>
<keyword evidence="3" id="KW-1185">Reference proteome</keyword>
<organism evidence="2 3">
    <name type="scientific">Metabacillus niabensis</name>
    <dbReference type="NCBI Taxonomy" id="324854"/>
    <lineage>
        <taxon>Bacteria</taxon>
        <taxon>Bacillati</taxon>
        <taxon>Bacillota</taxon>
        <taxon>Bacilli</taxon>
        <taxon>Bacillales</taxon>
        <taxon>Bacillaceae</taxon>
        <taxon>Metabacillus</taxon>
    </lineage>
</organism>
<feature type="transmembrane region" description="Helical" evidence="1">
    <location>
        <begin position="33"/>
        <end position="52"/>
    </location>
</feature>
<sequence>MMRFLLYLIVFFGFAYSIGHSFVLFKDKNKLGAFGMLLVGISIVVFSFFIQLK</sequence>
<protein>
    <recommendedName>
        <fullName evidence="4">DUF3953 domain-containing protein</fullName>
    </recommendedName>
</protein>
<keyword evidence="1" id="KW-0812">Transmembrane</keyword>
<comment type="caution">
    <text evidence="2">The sequence shown here is derived from an EMBL/GenBank/DDBJ whole genome shotgun (WGS) entry which is preliminary data.</text>
</comment>
<evidence type="ECO:0000313" key="2">
    <source>
        <dbReference type="EMBL" id="MDQ0227485.1"/>
    </source>
</evidence>
<evidence type="ECO:0000256" key="1">
    <source>
        <dbReference type="SAM" id="Phobius"/>
    </source>
</evidence>
<evidence type="ECO:0000313" key="3">
    <source>
        <dbReference type="Proteomes" id="UP001232245"/>
    </source>
</evidence>
<accession>A0ABT9Z5F4</accession>
<keyword evidence="1" id="KW-1133">Transmembrane helix</keyword>
<gene>
    <name evidence="2" type="ORF">J2S02_003830</name>
</gene>